<gene>
    <name evidence="3" type="ORF">DI549_01985</name>
</gene>
<evidence type="ECO:0000313" key="3">
    <source>
        <dbReference type="EMBL" id="PZQ85465.1"/>
    </source>
</evidence>
<sequence length="133" mass="14333">MFAGRIIRWRRWCSNEEPMARSACVPPPPANRIAIIVMKSDAGPALCPFFGKCDGIWIVDTLTGATEFRANPQRTSTALCDLIVAARPGRLVCGFIGEPEKQKLCAAGIDVRLGSCARTIQELVACFPALVAA</sequence>
<dbReference type="Gene3D" id="3.30.420.130">
    <property type="entry name" value="Dinitrogenase iron-molybdenum cofactor biosynthesis domain"/>
    <property type="match status" value="1"/>
</dbReference>
<comment type="caution">
    <text evidence="3">The sequence shown here is derived from an EMBL/GenBank/DDBJ whole genome shotgun (WGS) entry which is preliminary data.</text>
</comment>
<evidence type="ECO:0000259" key="2">
    <source>
        <dbReference type="Pfam" id="PF02579"/>
    </source>
</evidence>
<reference evidence="3 4" key="1">
    <citation type="submission" date="2017-08" db="EMBL/GenBank/DDBJ databases">
        <title>Infants hospitalized years apart are colonized by the same room-sourced microbial strains.</title>
        <authorList>
            <person name="Brooks B."/>
            <person name="Olm M.R."/>
            <person name="Firek B.A."/>
            <person name="Baker R."/>
            <person name="Thomas B.C."/>
            <person name="Morowitz M.J."/>
            <person name="Banfield J.F."/>
        </authorList>
    </citation>
    <scope>NUCLEOTIDE SEQUENCE [LARGE SCALE GENOMIC DNA]</scope>
    <source>
        <strain evidence="3">S2_005_001_R2_27</strain>
    </source>
</reference>
<dbReference type="InterPro" id="IPR036105">
    <property type="entry name" value="DiNase_FeMo-co_biosyn_sf"/>
</dbReference>
<dbReference type="InterPro" id="IPR003731">
    <property type="entry name" value="Di-Nase_FeMo-co_biosynth"/>
</dbReference>
<proteinExistence type="predicted"/>
<dbReference type="AlphaFoldDB" id="A0A2W5RF53"/>
<evidence type="ECO:0000256" key="1">
    <source>
        <dbReference type="ARBA" id="ARBA00023231"/>
    </source>
</evidence>
<protein>
    <recommendedName>
        <fullName evidence="2">Dinitrogenase iron-molybdenum cofactor biosynthesis domain-containing protein</fullName>
    </recommendedName>
</protein>
<accession>A0A2W5RF53</accession>
<dbReference type="SUPFAM" id="SSF53146">
    <property type="entry name" value="Nitrogenase accessory factor-like"/>
    <property type="match status" value="1"/>
</dbReference>
<evidence type="ECO:0000313" key="4">
    <source>
        <dbReference type="Proteomes" id="UP000248887"/>
    </source>
</evidence>
<dbReference type="EMBL" id="QFQD01000003">
    <property type="protein sequence ID" value="PZQ85465.1"/>
    <property type="molecule type" value="Genomic_DNA"/>
</dbReference>
<organism evidence="3 4">
    <name type="scientific">Ancylobacter novellus</name>
    <name type="common">Thiobacillus novellus</name>
    <dbReference type="NCBI Taxonomy" id="921"/>
    <lineage>
        <taxon>Bacteria</taxon>
        <taxon>Pseudomonadati</taxon>
        <taxon>Pseudomonadota</taxon>
        <taxon>Alphaproteobacteria</taxon>
        <taxon>Hyphomicrobiales</taxon>
        <taxon>Xanthobacteraceae</taxon>
        <taxon>Ancylobacter</taxon>
    </lineage>
</organism>
<feature type="domain" description="Dinitrogenase iron-molybdenum cofactor biosynthesis" evidence="2">
    <location>
        <begin position="46"/>
        <end position="127"/>
    </location>
</feature>
<dbReference type="Proteomes" id="UP000248887">
    <property type="component" value="Unassembled WGS sequence"/>
</dbReference>
<keyword evidence="1" id="KW-0535">Nitrogen fixation</keyword>
<name>A0A2W5RF53_ANCNO</name>
<dbReference type="Pfam" id="PF02579">
    <property type="entry name" value="Nitro_FeMo-Co"/>
    <property type="match status" value="1"/>
</dbReference>